<evidence type="ECO:0000256" key="1">
    <source>
        <dbReference type="ARBA" id="ARBA00022729"/>
    </source>
</evidence>
<organism evidence="2 3">
    <name type="scientific">Clostridium luticellarii</name>
    <dbReference type="NCBI Taxonomy" id="1691940"/>
    <lineage>
        <taxon>Bacteria</taxon>
        <taxon>Bacillati</taxon>
        <taxon>Bacillota</taxon>
        <taxon>Clostridia</taxon>
        <taxon>Eubacteriales</taxon>
        <taxon>Clostridiaceae</taxon>
        <taxon>Clostridium</taxon>
    </lineage>
</organism>
<dbReference type="SUPFAM" id="SSF53850">
    <property type="entry name" value="Periplasmic binding protein-like II"/>
    <property type="match status" value="1"/>
</dbReference>
<dbReference type="RefSeq" id="WP_106009565.1">
    <property type="nucleotide sequence ID" value="NZ_JALCPJ010000013.1"/>
</dbReference>
<dbReference type="Proteomes" id="UP000237798">
    <property type="component" value="Unassembled WGS sequence"/>
</dbReference>
<dbReference type="InterPro" id="IPR038062">
    <property type="entry name" value="ScdA-like_N_sf"/>
</dbReference>
<protein>
    <submittedName>
        <fullName evidence="2">Uncharacterized protein</fullName>
    </submittedName>
</protein>
<dbReference type="OrthoDB" id="9766989at2"/>
<sequence length="408" mass="47696">MDKIDSKICIKDLIEKYPLVIDIFKMYGFDIRDPKDALDKFGEKTMLQTILKVKNLNIPLFLDIVENKIDEKEEMSDFYIKTISDETNLNLFGCVPCPIKLVFKQNLERLIYKYKEYTGKLLKCYIPCGHSKNEKYSSMWKIKNIDEFPDILISFGFENYFNIEFFHNLVEKRYFKSVWEGTNINSNFSNLGCVDNDGGYTIYSVSPYILLVDKKKLGGFKVPKRWSDLFKDEYRNNIIVEGGPKSVSAAVLHYIYKDYGEKGLKMLAHNVKDIWDAAKMAKIAGMSGNKGAAVYIIPWFFAKCCGRHDEDIIIIWPEDGAFIYPLYMMIKRSKWTEFHEIVKLITGKNFGNQCAKGCCPSLNPYVNNRLPENSSFRWIGWEYIRKNDFQKIRELANSIFMETWMNNK</sequence>
<dbReference type="EMBL" id="PVXP01000025">
    <property type="protein sequence ID" value="PRR85062.1"/>
    <property type="molecule type" value="Genomic_DNA"/>
</dbReference>
<name>A0A2T0BMM1_9CLOT</name>
<evidence type="ECO:0000313" key="2">
    <source>
        <dbReference type="EMBL" id="PRR85062.1"/>
    </source>
</evidence>
<evidence type="ECO:0000313" key="3">
    <source>
        <dbReference type="Proteomes" id="UP000237798"/>
    </source>
</evidence>
<proteinExistence type="predicted"/>
<comment type="caution">
    <text evidence="2">The sequence shown here is derived from an EMBL/GenBank/DDBJ whole genome shotgun (WGS) entry which is preliminary data.</text>
</comment>
<keyword evidence="3" id="KW-1185">Reference proteome</keyword>
<reference evidence="2 3" key="1">
    <citation type="submission" date="2018-03" db="EMBL/GenBank/DDBJ databases">
        <title>Genome sequence of Clostridium luticellarii DSM 29923.</title>
        <authorList>
            <person name="Poehlein A."/>
            <person name="Daniel R."/>
        </authorList>
    </citation>
    <scope>NUCLEOTIDE SEQUENCE [LARGE SCALE GENOMIC DNA]</scope>
    <source>
        <strain evidence="2 3">DSM 29923</strain>
    </source>
</reference>
<dbReference type="PANTHER" id="PTHR30006:SF2">
    <property type="entry name" value="ABC TRANSPORTER SUBSTRATE-BINDING PROTEIN"/>
    <property type="match status" value="1"/>
</dbReference>
<gene>
    <name evidence="2" type="ORF">CLLU_19760</name>
</gene>
<dbReference type="AlphaFoldDB" id="A0A2T0BMM1"/>
<dbReference type="Pfam" id="PF13343">
    <property type="entry name" value="SBP_bac_6"/>
    <property type="match status" value="1"/>
</dbReference>
<dbReference type="Gene3D" id="3.40.190.10">
    <property type="entry name" value="Periplasmic binding protein-like II"/>
    <property type="match status" value="1"/>
</dbReference>
<dbReference type="SUPFAM" id="SSF140683">
    <property type="entry name" value="SP0561-like"/>
    <property type="match status" value="1"/>
</dbReference>
<keyword evidence="1" id="KW-0732">Signal</keyword>
<accession>A0A2T0BMM1</accession>
<dbReference type="PANTHER" id="PTHR30006">
    <property type="entry name" value="THIAMINE-BINDING PERIPLASMIC PROTEIN-RELATED"/>
    <property type="match status" value="1"/>
</dbReference>